<dbReference type="InterPro" id="IPR040153">
    <property type="entry name" value="Rcf2"/>
</dbReference>
<evidence type="ECO:0000313" key="3">
    <source>
        <dbReference type="Proteomes" id="UP000008827"/>
    </source>
</evidence>
<keyword evidence="3" id="KW-1185">Reference proteome</keyword>
<dbReference type="Proteomes" id="UP000008827">
    <property type="component" value="Chromosome 19"/>
</dbReference>
<dbReference type="GO" id="GO:0005739">
    <property type="term" value="C:mitochondrion"/>
    <property type="evidence" value="ECO:0007669"/>
    <property type="project" value="GOC"/>
</dbReference>
<dbReference type="AlphaFoldDB" id="A0A0R0EIK7"/>
<dbReference type="PANTHER" id="PTHR28018">
    <property type="entry name" value="RESPIRATORY SUPERCOMPLEX FACTOR 2, MITOCHONDRIAL"/>
    <property type="match status" value="1"/>
</dbReference>
<dbReference type="GO" id="GO:0033617">
    <property type="term" value="P:mitochondrial respiratory chain complex IV assembly"/>
    <property type="evidence" value="ECO:0000318"/>
    <property type="project" value="GO_Central"/>
</dbReference>
<gene>
    <name evidence="1" type="ORF">GLYMA_19G053600</name>
</gene>
<dbReference type="Gramene" id="KRG93974">
    <property type="protein sequence ID" value="KRG93974"/>
    <property type="gene ID" value="GLYMA_19G053600"/>
</dbReference>
<evidence type="ECO:0000313" key="2">
    <source>
        <dbReference type="EnsemblPlants" id="KRG93974"/>
    </source>
</evidence>
<reference evidence="1" key="3">
    <citation type="submission" date="2018-07" db="EMBL/GenBank/DDBJ databases">
        <title>WGS assembly of Glycine max.</title>
        <authorList>
            <person name="Schmutz J."/>
            <person name="Cannon S."/>
            <person name="Schlueter J."/>
            <person name="Ma J."/>
            <person name="Mitros T."/>
            <person name="Nelson W."/>
            <person name="Hyten D."/>
            <person name="Song Q."/>
            <person name="Thelen J."/>
            <person name="Cheng J."/>
            <person name="Xu D."/>
            <person name="Hellsten U."/>
            <person name="May G."/>
            <person name="Yu Y."/>
            <person name="Sakurai T."/>
            <person name="Umezawa T."/>
            <person name="Bhattacharyya M."/>
            <person name="Sandhu D."/>
            <person name="Valliyodan B."/>
            <person name="Lindquist E."/>
            <person name="Peto M."/>
            <person name="Grant D."/>
            <person name="Shu S."/>
            <person name="Goodstein D."/>
            <person name="Barry K."/>
            <person name="Futrell-Griggs M."/>
            <person name="Abernathy B."/>
            <person name="Du J."/>
            <person name="Tian Z."/>
            <person name="Zhu L."/>
            <person name="Gill N."/>
            <person name="Joshi T."/>
            <person name="Libault M."/>
            <person name="Sethuraman A."/>
            <person name="Zhang X."/>
            <person name="Shinozaki K."/>
            <person name="Nguyen H."/>
            <person name="Wing R."/>
            <person name="Cregan P."/>
            <person name="Specht J."/>
            <person name="Grimwood J."/>
            <person name="Rokhsar D."/>
            <person name="Stacey G."/>
            <person name="Shoemaker R."/>
            <person name="Jackson S."/>
        </authorList>
    </citation>
    <scope>NUCLEOTIDE SEQUENCE</scope>
    <source>
        <tissue evidence="1">Callus</tissue>
    </source>
</reference>
<dbReference type="EnsemblPlants" id="KRG93974">
    <property type="protein sequence ID" value="KRG93974"/>
    <property type="gene ID" value="GLYMA_19G053600"/>
</dbReference>
<sequence>MTQEFRYFDFASPCLHRLVHRSTFNNHMGFHFDKSLLVIAYSPSSINRTIMVEVVCLFMQRRWKNTLKLRFLSQKIQEYRKEIHEAIEGCLWLSGISRSIAYNWSRPNMKIGVRIIHATSSYRNIPVSRKGRSPGFLFYRKKRRSPGFLFNRKKRRKKPRFCVQQEEAQVVITKETIKGLRRLKRFCTFFHVLVGYIGSARFLSR</sequence>
<dbReference type="EMBL" id="CM000852">
    <property type="protein sequence ID" value="KRG93974.1"/>
    <property type="molecule type" value="Genomic_DNA"/>
</dbReference>
<protein>
    <submittedName>
        <fullName evidence="1 2">Uncharacterized protein</fullName>
    </submittedName>
</protein>
<dbReference type="GO" id="GO:0098803">
    <property type="term" value="C:respiratory chain complex"/>
    <property type="evidence" value="ECO:0000318"/>
    <property type="project" value="GO_Central"/>
</dbReference>
<dbReference type="PANTHER" id="PTHR28018:SF2">
    <property type="entry name" value="F18C1.18 PROTEIN-RELATED"/>
    <property type="match status" value="1"/>
</dbReference>
<name>A0A0R0EIK7_SOYBN</name>
<accession>A0A0R0EIK7</accession>
<dbReference type="InParanoid" id="A0A0R0EIK7"/>
<reference evidence="2" key="2">
    <citation type="submission" date="2018-02" db="UniProtKB">
        <authorList>
            <consortium name="EnsemblPlants"/>
        </authorList>
    </citation>
    <scope>IDENTIFICATION</scope>
    <source>
        <strain evidence="2">Williams 82</strain>
    </source>
</reference>
<organism evidence="1">
    <name type="scientific">Glycine max</name>
    <name type="common">Soybean</name>
    <name type="synonym">Glycine hispida</name>
    <dbReference type="NCBI Taxonomy" id="3847"/>
    <lineage>
        <taxon>Eukaryota</taxon>
        <taxon>Viridiplantae</taxon>
        <taxon>Streptophyta</taxon>
        <taxon>Embryophyta</taxon>
        <taxon>Tracheophyta</taxon>
        <taxon>Spermatophyta</taxon>
        <taxon>Magnoliopsida</taxon>
        <taxon>eudicotyledons</taxon>
        <taxon>Gunneridae</taxon>
        <taxon>Pentapetalae</taxon>
        <taxon>rosids</taxon>
        <taxon>fabids</taxon>
        <taxon>Fabales</taxon>
        <taxon>Fabaceae</taxon>
        <taxon>Papilionoideae</taxon>
        <taxon>50 kb inversion clade</taxon>
        <taxon>NPAAA clade</taxon>
        <taxon>indigoferoid/millettioid clade</taxon>
        <taxon>Phaseoleae</taxon>
        <taxon>Glycine</taxon>
        <taxon>Glycine subgen. Soja</taxon>
    </lineage>
</organism>
<proteinExistence type="predicted"/>
<evidence type="ECO:0000313" key="1">
    <source>
        <dbReference type="EMBL" id="KRG93974.1"/>
    </source>
</evidence>
<reference evidence="1 2" key="1">
    <citation type="journal article" date="2010" name="Nature">
        <title>Genome sequence of the palaeopolyploid soybean.</title>
        <authorList>
            <person name="Schmutz J."/>
            <person name="Cannon S.B."/>
            <person name="Schlueter J."/>
            <person name="Ma J."/>
            <person name="Mitros T."/>
            <person name="Nelson W."/>
            <person name="Hyten D.L."/>
            <person name="Song Q."/>
            <person name="Thelen J.J."/>
            <person name="Cheng J."/>
            <person name="Xu D."/>
            <person name="Hellsten U."/>
            <person name="May G.D."/>
            <person name="Yu Y."/>
            <person name="Sakurai T."/>
            <person name="Umezawa T."/>
            <person name="Bhattacharyya M.K."/>
            <person name="Sandhu D."/>
            <person name="Valliyodan B."/>
            <person name="Lindquist E."/>
            <person name="Peto M."/>
            <person name="Grant D."/>
            <person name="Shu S."/>
            <person name="Goodstein D."/>
            <person name="Barry K."/>
            <person name="Futrell-Griggs M."/>
            <person name="Abernathy B."/>
            <person name="Du J."/>
            <person name="Tian Z."/>
            <person name="Zhu L."/>
            <person name="Gill N."/>
            <person name="Joshi T."/>
            <person name="Libault M."/>
            <person name="Sethuraman A."/>
            <person name="Zhang X.-C."/>
            <person name="Shinozaki K."/>
            <person name="Nguyen H.T."/>
            <person name="Wing R.A."/>
            <person name="Cregan P."/>
            <person name="Specht J."/>
            <person name="Grimwood J."/>
            <person name="Rokhsar D."/>
            <person name="Stacey G."/>
            <person name="Shoemaker R.C."/>
            <person name="Jackson S.A."/>
        </authorList>
    </citation>
    <scope>NUCLEOTIDE SEQUENCE</scope>
    <source>
        <strain evidence="2">cv. Williams 82</strain>
        <tissue evidence="1">Callus</tissue>
    </source>
</reference>